<dbReference type="PANTHER" id="PTHR43544">
    <property type="entry name" value="SHORT-CHAIN DEHYDROGENASE/REDUCTASE"/>
    <property type="match status" value="1"/>
</dbReference>
<dbReference type="AlphaFoldDB" id="A0A1Y1Y9Q4"/>
<keyword evidence="3" id="KW-0560">Oxidoreductase</keyword>
<dbReference type="Pfam" id="PF00106">
    <property type="entry name" value="adh_short"/>
    <property type="match status" value="1"/>
</dbReference>
<evidence type="ECO:0000256" key="2">
    <source>
        <dbReference type="ARBA" id="ARBA00022857"/>
    </source>
</evidence>
<reference evidence="4 5" key="1">
    <citation type="submission" date="2016-07" db="EMBL/GenBank/DDBJ databases">
        <title>Pervasive Adenine N6-methylation of Active Genes in Fungi.</title>
        <authorList>
            <consortium name="DOE Joint Genome Institute"/>
            <person name="Mondo S.J."/>
            <person name="Dannebaum R.O."/>
            <person name="Kuo R.C."/>
            <person name="Labutti K."/>
            <person name="Haridas S."/>
            <person name="Kuo A."/>
            <person name="Salamov A."/>
            <person name="Ahrendt S.R."/>
            <person name="Lipzen A."/>
            <person name="Sullivan W."/>
            <person name="Andreopoulos W.B."/>
            <person name="Clum A."/>
            <person name="Lindquist E."/>
            <person name="Daum C."/>
            <person name="Ramamoorthy G.K."/>
            <person name="Gryganskyi A."/>
            <person name="Culley D."/>
            <person name="Magnuson J.K."/>
            <person name="James T.Y."/>
            <person name="O'Malley M.A."/>
            <person name="Stajich J.E."/>
            <person name="Spatafora J.W."/>
            <person name="Visel A."/>
            <person name="Grigoriev I.V."/>
        </authorList>
    </citation>
    <scope>NUCLEOTIDE SEQUENCE [LARGE SCALE GENOMIC DNA]</scope>
    <source>
        <strain evidence="4 5">CBS 115471</strain>
    </source>
</reference>
<organism evidence="4 5">
    <name type="scientific">Clohesyomyces aquaticus</name>
    <dbReference type="NCBI Taxonomy" id="1231657"/>
    <lineage>
        <taxon>Eukaryota</taxon>
        <taxon>Fungi</taxon>
        <taxon>Dikarya</taxon>
        <taxon>Ascomycota</taxon>
        <taxon>Pezizomycotina</taxon>
        <taxon>Dothideomycetes</taxon>
        <taxon>Pleosporomycetidae</taxon>
        <taxon>Pleosporales</taxon>
        <taxon>Lindgomycetaceae</taxon>
        <taxon>Clohesyomyces</taxon>
    </lineage>
</organism>
<dbReference type="GO" id="GO:0016491">
    <property type="term" value="F:oxidoreductase activity"/>
    <property type="evidence" value="ECO:0007669"/>
    <property type="project" value="UniProtKB-KW"/>
</dbReference>
<evidence type="ECO:0000256" key="1">
    <source>
        <dbReference type="ARBA" id="ARBA00006484"/>
    </source>
</evidence>
<gene>
    <name evidence="4" type="ORF">BCR34DRAFT_499079</name>
</gene>
<dbReference type="Proteomes" id="UP000193144">
    <property type="component" value="Unassembled WGS sequence"/>
</dbReference>
<keyword evidence="5" id="KW-1185">Reference proteome</keyword>
<protein>
    <recommendedName>
        <fullName evidence="6">NAD(P)-binding protein</fullName>
    </recommendedName>
</protein>
<comment type="caution">
    <text evidence="4">The sequence shown here is derived from an EMBL/GenBank/DDBJ whole genome shotgun (WGS) entry which is preliminary data.</text>
</comment>
<dbReference type="InterPro" id="IPR051468">
    <property type="entry name" value="Fungal_SecMetab_SDRs"/>
</dbReference>
<evidence type="ECO:0000313" key="4">
    <source>
        <dbReference type="EMBL" id="ORX94722.1"/>
    </source>
</evidence>
<dbReference type="STRING" id="1231657.A0A1Y1Y9Q4"/>
<proteinExistence type="inferred from homology"/>
<evidence type="ECO:0000313" key="5">
    <source>
        <dbReference type="Proteomes" id="UP000193144"/>
    </source>
</evidence>
<dbReference type="EMBL" id="MCFA01000301">
    <property type="protein sequence ID" value="ORX94722.1"/>
    <property type="molecule type" value="Genomic_DNA"/>
</dbReference>
<sequence length="242" mass="25856">YLITAPNSNPGLGKALVATYLAKPNNTVIAVARTVDSAESLKSLPVGQGSKLIITAFEYRDPEGAKKAVEELKGKGVSTIDVVIANAGISKDYAPVATVKLEDVKEHVEVNAYGPLLLFQAVLPLLNASPNAKFAALGSPLGSITGMESRPFPIAAYSMSKAMLHWFVRKMHFEHPNIVAFVLDPGFVQTDMGNAGAKTFGMQQATTTIEESTNYLVSVIDNATKEETSGHFPSIEGGDFKW</sequence>
<accession>A0A1Y1Y9Q4</accession>
<evidence type="ECO:0008006" key="6">
    <source>
        <dbReference type="Google" id="ProtNLM"/>
    </source>
</evidence>
<dbReference type="InterPro" id="IPR036291">
    <property type="entry name" value="NAD(P)-bd_dom_sf"/>
</dbReference>
<dbReference type="GO" id="GO:0005737">
    <property type="term" value="C:cytoplasm"/>
    <property type="evidence" value="ECO:0007669"/>
    <property type="project" value="TreeGrafter"/>
</dbReference>
<feature type="non-terminal residue" evidence="4">
    <location>
        <position position="1"/>
    </location>
</feature>
<evidence type="ECO:0000256" key="3">
    <source>
        <dbReference type="ARBA" id="ARBA00023002"/>
    </source>
</evidence>
<dbReference type="InterPro" id="IPR002347">
    <property type="entry name" value="SDR_fam"/>
</dbReference>
<dbReference type="OrthoDB" id="9876299at2759"/>
<dbReference type="PANTHER" id="PTHR43544:SF7">
    <property type="entry name" value="NADB-LER2"/>
    <property type="match status" value="1"/>
</dbReference>
<keyword evidence="2" id="KW-0521">NADP</keyword>
<name>A0A1Y1Y9Q4_9PLEO</name>
<dbReference type="SUPFAM" id="SSF51735">
    <property type="entry name" value="NAD(P)-binding Rossmann-fold domains"/>
    <property type="match status" value="1"/>
</dbReference>
<dbReference type="PRINTS" id="PR00081">
    <property type="entry name" value="GDHRDH"/>
</dbReference>
<comment type="similarity">
    <text evidence="1">Belongs to the short-chain dehydrogenases/reductases (SDR) family.</text>
</comment>
<dbReference type="Gene3D" id="3.40.50.720">
    <property type="entry name" value="NAD(P)-binding Rossmann-like Domain"/>
    <property type="match status" value="1"/>
</dbReference>